<accession>A0AAW6SYR7</accession>
<dbReference type="AlphaFoldDB" id="A0AAW6SYR7"/>
<reference evidence="2" key="1">
    <citation type="submission" date="2023-03" db="EMBL/GenBank/DDBJ databases">
        <title>Bacterial isolates from washroom surfaces on a university campus.</title>
        <authorList>
            <person name="Holman D.B."/>
            <person name="Gzyl K.E."/>
            <person name="Taheri A.E."/>
        </authorList>
    </citation>
    <scope>NUCLEOTIDE SEQUENCE</scope>
    <source>
        <strain evidence="2">RD03</strain>
    </source>
</reference>
<evidence type="ECO:0000256" key="1">
    <source>
        <dbReference type="SAM" id="SignalP"/>
    </source>
</evidence>
<evidence type="ECO:0000313" key="3">
    <source>
        <dbReference type="Proteomes" id="UP001159179"/>
    </source>
</evidence>
<feature type="chain" id="PRO_5043319477" description="Lipoprotein" evidence="1">
    <location>
        <begin position="23"/>
        <end position="215"/>
    </location>
</feature>
<proteinExistence type="predicted"/>
<name>A0AAW6SYR7_9BACI</name>
<dbReference type="EMBL" id="JAROYP010000014">
    <property type="protein sequence ID" value="MDH5163428.1"/>
    <property type="molecule type" value="Genomic_DNA"/>
</dbReference>
<evidence type="ECO:0000313" key="2">
    <source>
        <dbReference type="EMBL" id="MDH5163428.1"/>
    </source>
</evidence>
<sequence>MKVKVWRVLLLTSLILLGSACTDNGTKEVYDAQEWAPEDNTNIAKEKSDSKENTVQVLNVNKDQVSKSHHNPNVIGGKEWDLGFSDSSNGLFLEYVLKGESIEDWSELITIQKFSSNDNVQMEDYLNQFKISLQKSINGKLDFQVLKKETNDALYEFQLVDDKNQPDQYELGYILKKNSNIWFFHYANKTRKMSDNNKEKWSAVLMSNQLMKLAK</sequence>
<keyword evidence="1" id="KW-0732">Signal</keyword>
<protein>
    <recommendedName>
        <fullName evidence="4">Lipoprotein</fullName>
    </recommendedName>
</protein>
<feature type="signal peptide" evidence="1">
    <location>
        <begin position="1"/>
        <end position="22"/>
    </location>
</feature>
<evidence type="ECO:0008006" key="4">
    <source>
        <dbReference type="Google" id="ProtNLM"/>
    </source>
</evidence>
<dbReference type="Proteomes" id="UP001159179">
    <property type="component" value="Unassembled WGS sequence"/>
</dbReference>
<organism evidence="2 3">
    <name type="scientific">Heyndrickxia oleronia</name>
    <dbReference type="NCBI Taxonomy" id="38875"/>
    <lineage>
        <taxon>Bacteria</taxon>
        <taxon>Bacillati</taxon>
        <taxon>Bacillota</taxon>
        <taxon>Bacilli</taxon>
        <taxon>Bacillales</taxon>
        <taxon>Bacillaceae</taxon>
        <taxon>Heyndrickxia</taxon>
    </lineage>
</organism>
<gene>
    <name evidence="2" type="ORF">P5X88_21060</name>
</gene>
<comment type="caution">
    <text evidence="2">The sequence shown here is derived from an EMBL/GenBank/DDBJ whole genome shotgun (WGS) entry which is preliminary data.</text>
</comment>
<dbReference type="RefSeq" id="WP_280618138.1">
    <property type="nucleotide sequence ID" value="NZ_JAROYP010000014.1"/>
</dbReference>
<dbReference type="PROSITE" id="PS51257">
    <property type="entry name" value="PROKAR_LIPOPROTEIN"/>
    <property type="match status" value="1"/>
</dbReference>